<reference evidence="2" key="1">
    <citation type="journal article" date="2021" name="Nat. Commun.">
        <title>Genetic determinants of endophytism in the Arabidopsis root mycobiome.</title>
        <authorList>
            <person name="Mesny F."/>
            <person name="Miyauchi S."/>
            <person name="Thiergart T."/>
            <person name="Pickel B."/>
            <person name="Atanasova L."/>
            <person name="Karlsson M."/>
            <person name="Huettel B."/>
            <person name="Barry K.W."/>
            <person name="Haridas S."/>
            <person name="Chen C."/>
            <person name="Bauer D."/>
            <person name="Andreopoulos W."/>
            <person name="Pangilinan J."/>
            <person name="LaButti K."/>
            <person name="Riley R."/>
            <person name="Lipzen A."/>
            <person name="Clum A."/>
            <person name="Drula E."/>
            <person name="Henrissat B."/>
            <person name="Kohler A."/>
            <person name="Grigoriev I.V."/>
            <person name="Martin F.M."/>
            <person name="Hacquard S."/>
        </authorList>
    </citation>
    <scope>NUCLEOTIDE SEQUENCE</scope>
    <source>
        <strain evidence="2">MPI-CAGE-AT-0147</strain>
    </source>
</reference>
<dbReference type="InterPro" id="IPR051783">
    <property type="entry name" value="NAD(P)-dependent_oxidoreduct"/>
</dbReference>
<accession>A0A9P9JS94</accession>
<name>A0A9P9JS94_9HYPO</name>
<proteinExistence type="predicted"/>
<dbReference type="PANTHER" id="PTHR48079:SF6">
    <property type="entry name" value="NAD(P)-BINDING DOMAIN-CONTAINING PROTEIN-RELATED"/>
    <property type="match status" value="1"/>
</dbReference>
<dbReference type="InterPro" id="IPR036291">
    <property type="entry name" value="NAD(P)-bd_dom_sf"/>
</dbReference>
<protein>
    <recommendedName>
        <fullName evidence="1">NAD-dependent epimerase/dehydratase domain-containing protein</fullName>
    </recommendedName>
</protein>
<evidence type="ECO:0000313" key="3">
    <source>
        <dbReference type="Proteomes" id="UP000738349"/>
    </source>
</evidence>
<dbReference type="SUPFAM" id="SSF51735">
    <property type="entry name" value="NAD(P)-binding Rossmann-fold domains"/>
    <property type="match status" value="1"/>
</dbReference>
<gene>
    <name evidence="2" type="ORF">EDB81DRAFT_875796</name>
</gene>
<keyword evidence="3" id="KW-1185">Reference proteome</keyword>
<dbReference type="GO" id="GO:0005737">
    <property type="term" value="C:cytoplasm"/>
    <property type="evidence" value="ECO:0007669"/>
    <property type="project" value="TreeGrafter"/>
</dbReference>
<dbReference type="Pfam" id="PF01370">
    <property type="entry name" value="Epimerase"/>
    <property type="match status" value="1"/>
</dbReference>
<dbReference type="GO" id="GO:0004029">
    <property type="term" value="F:aldehyde dehydrogenase (NAD+) activity"/>
    <property type="evidence" value="ECO:0007669"/>
    <property type="project" value="TreeGrafter"/>
</dbReference>
<dbReference type="EMBL" id="JAGMUV010000001">
    <property type="protein sequence ID" value="KAH7177013.1"/>
    <property type="molecule type" value="Genomic_DNA"/>
</dbReference>
<comment type="caution">
    <text evidence="2">The sequence shown here is derived from an EMBL/GenBank/DDBJ whole genome shotgun (WGS) entry which is preliminary data.</text>
</comment>
<dbReference type="Gene3D" id="3.40.50.720">
    <property type="entry name" value="NAD(P)-binding Rossmann-like Domain"/>
    <property type="match status" value="1"/>
</dbReference>
<evidence type="ECO:0000313" key="2">
    <source>
        <dbReference type="EMBL" id="KAH7177013.1"/>
    </source>
</evidence>
<sequence>MTFNILITGAAGYIGGTLINTLLSAEQTNIAHQQIVAAVILEHSIDLVIHCASADNASLARPLLLGLKRRIQELGKETYFVHTSGASAFADKTGWHHGPVRDTDPVHDLMKQIKTPYVIRETDIAVLEYALECNVTTFMVVPPLVYGRGTGECKRASFILPTTIHACITNKAVYRFPEDSEWPGIHVVDLARFYISLAISIVQRKALPSGRDGYFFTSAHKVSWPKTLDRLAAVLYARDLVSQPNVKAWPSEELACKSLGLPPQYVQLGWNSSSICISERCQLFDWMPRWDEQRFLKDMDDEVQAVLEAST</sequence>
<dbReference type="AlphaFoldDB" id="A0A9P9JS94"/>
<organism evidence="2 3">
    <name type="scientific">Dactylonectria macrodidyma</name>
    <dbReference type="NCBI Taxonomy" id="307937"/>
    <lineage>
        <taxon>Eukaryota</taxon>
        <taxon>Fungi</taxon>
        <taxon>Dikarya</taxon>
        <taxon>Ascomycota</taxon>
        <taxon>Pezizomycotina</taxon>
        <taxon>Sordariomycetes</taxon>
        <taxon>Hypocreomycetidae</taxon>
        <taxon>Hypocreales</taxon>
        <taxon>Nectriaceae</taxon>
        <taxon>Dactylonectria</taxon>
    </lineage>
</organism>
<evidence type="ECO:0000259" key="1">
    <source>
        <dbReference type="Pfam" id="PF01370"/>
    </source>
</evidence>
<dbReference type="Proteomes" id="UP000738349">
    <property type="component" value="Unassembled WGS sequence"/>
</dbReference>
<dbReference type="PANTHER" id="PTHR48079">
    <property type="entry name" value="PROTEIN YEEZ"/>
    <property type="match status" value="1"/>
</dbReference>
<dbReference type="OrthoDB" id="10262413at2759"/>
<feature type="domain" description="NAD-dependent epimerase/dehydratase" evidence="1">
    <location>
        <begin position="5"/>
        <end position="195"/>
    </location>
</feature>
<dbReference type="InterPro" id="IPR001509">
    <property type="entry name" value="Epimerase_deHydtase"/>
</dbReference>